<dbReference type="SUPFAM" id="SSF55252">
    <property type="entry name" value="C-terminal domain of arginine repressor"/>
    <property type="match status" value="1"/>
</dbReference>
<dbReference type="InterPro" id="IPR036251">
    <property type="entry name" value="Arg_repress_C_sf"/>
</dbReference>
<evidence type="ECO:0000256" key="6">
    <source>
        <dbReference type="ARBA" id="ARBA00023015"/>
    </source>
</evidence>
<dbReference type="GO" id="GO:0003700">
    <property type="term" value="F:DNA-binding transcription factor activity"/>
    <property type="evidence" value="ECO:0007669"/>
    <property type="project" value="UniProtKB-UniRule"/>
</dbReference>
<reference evidence="12" key="1">
    <citation type="submission" date="2020-03" db="EMBL/GenBank/DDBJ databases">
        <title>Spirochaetal bacteria isolated from arthropods constitute a novel genus Entomospira genus novum within the order Spirochaetales.</title>
        <authorList>
            <person name="Grana-Miraglia L."/>
            <person name="Sikutova S."/>
            <person name="Fingerle V."/>
            <person name="Sing A."/>
            <person name="Castillo-Ramirez S."/>
            <person name="Margos G."/>
            <person name="Rudolf I."/>
        </authorList>
    </citation>
    <scope>NUCLEOTIDE SEQUENCE</scope>
    <source>
        <strain evidence="12">BR149</strain>
    </source>
</reference>
<evidence type="ECO:0000256" key="9">
    <source>
        <dbReference type="HAMAP-Rule" id="MF_00173"/>
    </source>
</evidence>
<dbReference type="PANTHER" id="PTHR34471">
    <property type="entry name" value="ARGININE REPRESSOR"/>
    <property type="match status" value="1"/>
</dbReference>
<dbReference type="PRINTS" id="PR01467">
    <property type="entry name" value="ARGREPRESSOR"/>
</dbReference>
<dbReference type="Pfam" id="PF01316">
    <property type="entry name" value="Arg_repressor"/>
    <property type="match status" value="1"/>
</dbReference>
<dbReference type="SUPFAM" id="SSF46785">
    <property type="entry name" value="Winged helix' DNA-binding domain"/>
    <property type="match status" value="1"/>
</dbReference>
<evidence type="ECO:0000259" key="10">
    <source>
        <dbReference type="Pfam" id="PF01316"/>
    </source>
</evidence>
<keyword evidence="9" id="KW-0028">Amino-acid biosynthesis</keyword>
<accession>A0A968GHC5</accession>
<organism evidence="12 13">
    <name type="scientific">Entomospira culicis</name>
    <dbReference type="NCBI Taxonomy" id="2719989"/>
    <lineage>
        <taxon>Bacteria</taxon>
        <taxon>Pseudomonadati</taxon>
        <taxon>Spirochaetota</taxon>
        <taxon>Spirochaetia</taxon>
        <taxon>Spirochaetales</taxon>
        <taxon>Spirochaetaceae</taxon>
        <taxon>Entomospira</taxon>
    </lineage>
</organism>
<comment type="similarity">
    <text evidence="3 9">Belongs to the ArgR family.</text>
</comment>
<dbReference type="Gene3D" id="3.30.1360.40">
    <property type="match status" value="1"/>
</dbReference>
<gene>
    <name evidence="9" type="primary">argR</name>
    <name evidence="12" type="ORF">HCT48_00255</name>
</gene>
<dbReference type="GO" id="GO:1900079">
    <property type="term" value="P:regulation of arginine biosynthetic process"/>
    <property type="evidence" value="ECO:0007669"/>
    <property type="project" value="UniProtKB-UniRule"/>
</dbReference>
<comment type="function">
    <text evidence="9">Regulates arginine biosynthesis genes.</text>
</comment>
<dbReference type="GO" id="GO:0034618">
    <property type="term" value="F:arginine binding"/>
    <property type="evidence" value="ECO:0007669"/>
    <property type="project" value="InterPro"/>
</dbReference>
<dbReference type="HAMAP" id="MF_00173">
    <property type="entry name" value="Arg_repressor"/>
    <property type="match status" value="1"/>
</dbReference>
<dbReference type="GO" id="GO:0006526">
    <property type="term" value="P:L-arginine biosynthetic process"/>
    <property type="evidence" value="ECO:0007669"/>
    <property type="project" value="UniProtKB-KW"/>
</dbReference>
<comment type="subcellular location">
    <subcellularLocation>
        <location evidence="1 9">Cytoplasm</location>
    </subcellularLocation>
</comment>
<feature type="domain" description="Arginine repressor C-terminal" evidence="11">
    <location>
        <begin position="86"/>
        <end position="149"/>
    </location>
</feature>
<dbReference type="RefSeq" id="WP_167694727.1">
    <property type="nucleotide sequence ID" value="NZ_CP118181.1"/>
</dbReference>
<dbReference type="InterPro" id="IPR020899">
    <property type="entry name" value="Arg_repress_C"/>
</dbReference>
<keyword evidence="9" id="KW-0678">Repressor</keyword>
<dbReference type="Proteomes" id="UP000778951">
    <property type="component" value="Unassembled WGS sequence"/>
</dbReference>
<keyword evidence="9" id="KW-0055">Arginine biosynthesis</keyword>
<evidence type="ECO:0000256" key="5">
    <source>
        <dbReference type="ARBA" id="ARBA00022490"/>
    </source>
</evidence>
<dbReference type="Pfam" id="PF02863">
    <property type="entry name" value="Arg_repressor_C"/>
    <property type="match status" value="1"/>
</dbReference>
<dbReference type="PANTHER" id="PTHR34471:SF1">
    <property type="entry name" value="ARGININE REPRESSOR"/>
    <property type="match status" value="1"/>
</dbReference>
<evidence type="ECO:0000256" key="4">
    <source>
        <dbReference type="ARBA" id="ARBA00021148"/>
    </source>
</evidence>
<evidence type="ECO:0000313" key="13">
    <source>
        <dbReference type="Proteomes" id="UP000778951"/>
    </source>
</evidence>
<dbReference type="InterPro" id="IPR036388">
    <property type="entry name" value="WH-like_DNA-bd_sf"/>
</dbReference>
<keyword evidence="13" id="KW-1185">Reference proteome</keyword>
<proteinExistence type="inferred from homology"/>
<dbReference type="InterPro" id="IPR036390">
    <property type="entry name" value="WH_DNA-bd_sf"/>
</dbReference>
<sequence length="161" mass="18275">MKARIHRLKLIERLIAEKHISSQEQLQSQLEHEGYKVTQATLSRDLRTLQVWRTVDKFGSFRYMLPGEGGTQNNYLNESQLDIERGCLSLDFSGNMAVFRSPEGFANSLGLAIEHLGFDEILGLIAGFDTVFVALKDNVTREGFVKSLKEKVPNIRIKDYA</sequence>
<dbReference type="InterPro" id="IPR020900">
    <property type="entry name" value="Arg_repress_DNA-bd"/>
</dbReference>
<dbReference type="EMBL" id="JAATLM010000001">
    <property type="protein sequence ID" value="NIZ68655.1"/>
    <property type="molecule type" value="Genomic_DNA"/>
</dbReference>
<evidence type="ECO:0000256" key="7">
    <source>
        <dbReference type="ARBA" id="ARBA00023125"/>
    </source>
</evidence>
<dbReference type="AlphaFoldDB" id="A0A968GHC5"/>
<keyword evidence="8 9" id="KW-0804">Transcription</keyword>
<dbReference type="GO" id="GO:0051259">
    <property type="term" value="P:protein complex oligomerization"/>
    <property type="evidence" value="ECO:0007669"/>
    <property type="project" value="InterPro"/>
</dbReference>
<dbReference type="Gene3D" id="1.10.10.10">
    <property type="entry name" value="Winged helix-like DNA-binding domain superfamily/Winged helix DNA-binding domain"/>
    <property type="match status" value="1"/>
</dbReference>
<dbReference type="GO" id="GO:0005737">
    <property type="term" value="C:cytoplasm"/>
    <property type="evidence" value="ECO:0007669"/>
    <property type="project" value="UniProtKB-SubCell"/>
</dbReference>
<evidence type="ECO:0000256" key="8">
    <source>
        <dbReference type="ARBA" id="ARBA00023163"/>
    </source>
</evidence>
<evidence type="ECO:0000256" key="3">
    <source>
        <dbReference type="ARBA" id="ARBA00008316"/>
    </source>
</evidence>
<protein>
    <recommendedName>
        <fullName evidence="4 9">Arginine repressor</fullName>
    </recommendedName>
</protein>
<feature type="domain" description="Arginine repressor DNA-binding" evidence="10">
    <location>
        <begin position="6"/>
        <end position="69"/>
    </location>
</feature>
<name>A0A968GHC5_9SPIO</name>
<evidence type="ECO:0000313" key="12">
    <source>
        <dbReference type="EMBL" id="NIZ68655.1"/>
    </source>
</evidence>
<evidence type="ECO:0000256" key="2">
    <source>
        <dbReference type="ARBA" id="ARBA00005040"/>
    </source>
</evidence>
<comment type="caution">
    <text evidence="12">The sequence shown here is derived from an EMBL/GenBank/DDBJ whole genome shotgun (WGS) entry which is preliminary data.</text>
</comment>
<evidence type="ECO:0000256" key="1">
    <source>
        <dbReference type="ARBA" id="ARBA00004496"/>
    </source>
</evidence>
<evidence type="ECO:0000259" key="11">
    <source>
        <dbReference type="Pfam" id="PF02863"/>
    </source>
</evidence>
<keyword evidence="7 9" id="KW-0238">DNA-binding</keyword>
<keyword evidence="6 9" id="KW-0805">Transcription regulation</keyword>
<dbReference type="GO" id="GO:0003677">
    <property type="term" value="F:DNA binding"/>
    <property type="evidence" value="ECO:0007669"/>
    <property type="project" value="UniProtKB-KW"/>
</dbReference>
<comment type="pathway">
    <text evidence="2 9">Amino-acid biosynthesis; L-arginine biosynthesis [regulation].</text>
</comment>
<dbReference type="InterPro" id="IPR001669">
    <property type="entry name" value="Arg_repress"/>
</dbReference>
<keyword evidence="5 9" id="KW-0963">Cytoplasm</keyword>